<sequence length="554" mass="61120">MEVETGTGTPSNCLYYTLPPLSLPADGDFDDSLTTTTPQSPPHEEQSDGSEPYVVYRSEISLTELQFPVYEDGVVDYFSLDVGSDAVEAPIEEPEPRTPVRGMETAGASSKPAMALESGWFGGNRKFRSPMIQLHKEIVDFCEFLSPTQEEQESRNAAVDSVTETVKYIWPNCQVAVFGSFNTGLYLPTSDIDVVIMGSGVKKPQLGLHALSRALSLKGIAKKILVIAKARVPIIKFVEKRSGVAFDISFDIENGPKAATFIKDAVSRLPPLRPLCLILKVFLQQRELNEVYSGGIGSYALLTMLMAMLRNVRASQPLPEHNLGVLLVHFFEFYGRQLNTPKVGISCRSDGTFYSKISRGFYNADRPALISIEDPQAPDNDLGKNSYNYFQVRSAFAMAFSTLTNPMIINSLGPNRSILGTIIRPDPVLLERKGGLKGEMTFDSLLPGAGESVLKNHGNPPNLFGNWLIDNDEDSLPRGGATPGTGGSENSRKRKASSRKKKKNLKEEDDKVRHGEEDDKKTKERSKKKRHRHRSGSENVGGHRHAKGSPWKRS</sequence>
<evidence type="ECO:0000313" key="2">
    <source>
        <dbReference type="Proteomes" id="UP001057402"/>
    </source>
</evidence>
<comment type="caution">
    <text evidence="1">The sequence shown here is derived from an EMBL/GenBank/DDBJ whole genome shotgun (WGS) entry which is preliminary data.</text>
</comment>
<proteinExistence type="predicted"/>
<protein>
    <submittedName>
        <fullName evidence="1">Uncharacterized protein</fullName>
    </submittedName>
</protein>
<reference evidence="2" key="1">
    <citation type="journal article" date="2023" name="Front. Plant Sci.">
        <title>Chromosomal-level genome assembly of Melastoma candidum provides insights into trichome evolution.</title>
        <authorList>
            <person name="Zhong Y."/>
            <person name="Wu W."/>
            <person name="Sun C."/>
            <person name="Zou P."/>
            <person name="Liu Y."/>
            <person name="Dai S."/>
            <person name="Zhou R."/>
        </authorList>
    </citation>
    <scope>NUCLEOTIDE SEQUENCE [LARGE SCALE GENOMIC DNA]</scope>
</reference>
<keyword evidence="2" id="KW-1185">Reference proteome</keyword>
<name>A0ACB9MCV7_9MYRT</name>
<accession>A0ACB9MCV7</accession>
<dbReference type="EMBL" id="CM042889">
    <property type="protein sequence ID" value="KAI4321873.1"/>
    <property type="molecule type" value="Genomic_DNA"/>
</dbReference>
<evidence type="ECO:0000313" key="1">
    <source>
        <dbReference type="EMBL" id="KAI4321873.1"/>
    </source>
</evidence>
<gene>
    <name evidence="1" type="ORF">MLD38_035204</name>
</gene>
<dbReference type="Proteomes" id="UP001057402">
    <property type="component" value="Chromosome 10"/>
</dbReference>
<organism evidence="1 2">
    <name type="scientific">Melastoma candidum</name>
    <dbReference type="NCBI Taxonomy" id="119954"/>
    <lineage>
        <taxon>Eukaryota</taxon>
        <taxon>Viridiplantae</taxon>
        <taxon>Streptophyta</taxon>
        <taxon>Embryophyta</taxon>
        <taxon>Tracheophyta</taxon>
        <taxon>Spermatophyta</taxon>
        <taxon>Magnoliopsida</taxon>
        <taxon>eudicotyledons</taxon>
        <taxon>Gunneridae</taxon>
        <taxon>Pentapetalae</taxon>
        <taxon>rosids</taxon>
        <taxon>malvids</taxon>
        <taxon>Myrtales</taxon>
        <taxon>Melastomataceae</taxon>
        <taxon>Melastomatoideae</taxon>
        <taxon>Melastomateae</taxon>
        <taxon>Melastoma</taxon>
    </lineage>
</organism>